<feature type="domain" description="Excalibur calcium-binding" evidence="3">
    <location>
        <begin position="27"/>
        <end position="63"/>
    </location>
</feature>
<accession>A0ABT1M302</accession>
<proteinExistence type="predicted"/>
<dbReference type="SMART" id="SM00894">
    <property type="entry name" value="Excalibur"/>
    <property type="match status" value="1"/>
</dbReference>
<feature type="chain" id="PRO_5046034791" evidence="2">
    <location>
        <begin position="22"/>
        <end position="64"/>
    </location>
</feature>
<gene>
    <name evidence="4" type="ORF">NM203_12340</name>
</gene>
<reference evidence="4 5" key="1">
    <citation type="submission" date="2022-06" db="EMBL/GenBank/DDBJ databases">
        <title>Mycolicibacterium sp. CAU 1645 isolated from seawater.</title>
        <authorList>
            <person name="Kim W."/>
        </authorList>
    </citation>
    <scope>NUCLEOTIDE SEQUENCE [LARGE SCALE GENOMIC DNA]</scope>
    <source>
        <strain evidence="4 5">CAU 1645</strain>
    </source>
</reference>
<name>A0ABT1M302_9MYCO</name>
<keyword evidence="5" id="KW-1185">Reference proteome</keyword>
<comment type="caution">
    <text evidence="4">The sequence shown here is derived from an EMBL/GenBank/DDBJ whole genome shotgun (WGS) entry which is preliminary data.</text>
</comment>
<evidence type="ECO:0000259" key="3">
    <source>
        <dbReference type="SMART" id="SM00894"/>
    </source>
</evidence>
<evidence type="ECO:0000256" key="2">
    <source>
        <dbReference type="SAM" id="SignalP"/>
    </source>
</evidence>
<feature type="region of interest" description="Disordered" evidence="1">
    <location>
        <begin position="42"/>
        <end position="64"/>
    </location>
</feature>
<evidence type="ECO:0000313" key="4">
    <source>
        <dbReference type="EMBL" id="MCP9272970.1"/>
    </source>
</evidence>
<evidence type="ECO:0000313" key="5">
    <source>
        <dbReference type="Proteomes" id="UP001651690"/>
    </source>
</evidence>
<dbReference type="Proteomes" id="UP001651690">
    <property type="component" value="Unassembled WGS sequence"/>
</dbReference>
<dbReference type="InterPro" id="IPR008613">
    <property type="entry name" value="Excalibur_Ca-bd_domain"/>
</dbReference>
<organism evidence="4 5">
    <name type="scientific">Mycolicibacterium arenosum</name>
    <dbReference type="NCBI Taxonomy" id="2952157"/>
    <lineage>
        <taxon>Bacteria</taxon>
        <taxon>Bacillati</taxon>
        <taxon>Actinomycetota</taxon>
        <taxon>Actinomycetes</taxon>
        <taxon>Mycobacteriales</taxon>
        <taxon>Mycobacteriaceae</taxon>
        <taxon>Mycolicibacterium</taxon>
    </lineage>
</organism>
<protein>
    <submittedName>
        <fullName evidence="4">Excalibur calcium-binding domain-containing protein</fullName>
    </submittedName>
</protein>
<feature type="signal peptide" evidence="2">
    <location>
        <begin position="1"/>
        <end position="21"/>
    </location>
</feature>
<dbReference type="RefSeq" id="WP_255060217.1">
    <property type="nucleotide sequence ID" value="NZ_JANDBD010000004.1"/>
</dbReference>
<keyword evidence="2" id="KW-0732">Signal</keyword>
<dbReference type="Pfam" id="PF05901">
    <property type="entry name" value="Excalibur"/>
    <property type="match status" value="1"/>
</dbReference>
<evidence type="ECO:0000256" key="1">
    <source>
        <dbReference type="SAM" id="MobiDB-lite"/>
    </source>
</evidence>
<dbReference type="EMBL" id="JANDBD010000004">
    <property type="protein sequence ID" value="MCP9272970.1"/>
    <property type="molecule type" value="Genomic_DNA"/>
</dbReference>
<sequence length="64" mass="6561">MFRTVLSAVAIVIASVCLAPAAAAEGPYANCTQAKADGAYDIPQDDPNYWPGGDRDGDGIACES</sequence>